<accession>A0A4Y3UQP4</accession>
<dbReference type="PANTHER" id="PTHR43384:SF14">
    <property type="entry name" value="ESX-1 SECRETION-ASSOCIATED PROTEIN ESPI"/>
    <property type="match status" value="1"/>
</dbReference>
<dbReference type="GO" id="GO:0005524">
    <property type="term" value="F:ATP binding"/>
    <property type="evidence" value="ECO:0007669"/>
    <property type="project" value="TreeGrafter"/>
</dbReference>
<keyword evidence="2" id="KW-0966">Cell projection</keyword>
<keyword evidence="2" id="KW-0282">Flagellum</keyword>
<gene>
    <name evidence="2" type="ORF">FHX68_1970</name>
</gene>
<feature type="region of interest" description="Disordered" evidence="1">
    <location>
        <begin position="86"/>
        <end position="135"/>
    </location>
</feature>
<reference evidence="2 3" key="1">
    <citation type="submission" date="2019-06" db="EMBL/GenBank/DDBJ databases">
        <title>Sequencing the genomes of 1000 actinobacteria strains.</title>
        <authorList>
            <person name="Klenk H.-P."/>
        </authorList>
    </citation>
    <scope>NUCLEOTIDE SEQUENCE [LARGE SCALE GENOMIC DNA]</scope>
    <source>
        <strain evidence="2 3">DSM 20427</strain>
    </source>
</reference>
<dbReference type="GO" id="GO:0009898">
    <property type="term" value="C:cytoplasmic side of plasma membrane"/>
    <property type="evidence" value="ECO:0007669"/>
    <property type="project" value="TreeGrafter"/>
</dbReference>
<evidence type="ECO:0000256" key="1">
    <source>
        <dbReference type="SAM" id="MobiDB-lite"/>
    </source>
</evidence>
<organism evidence="2 3">
    <name type="scientific">Microbacterium lacticum</name>
    <dbReference type="NCBI Taxonomy" id="33885"/>
    <lineage>
        <taxon>Bacteria</taxon>
        <taxon>Bacillati</taxon>
        <taxon>Actinomycetota</taxon>
        <taxon>Actinomycetes</taxon>
        <taxon>Micrococcales</taxon>
        <taxon>Microbacteriaceae</taxon>
        <taxon>Microbacterium</taxon>
    </lineage>
</organism>
<dbReference type="SUPFAM" id="SSF52540">
    <property type="entry name" value="P-loop containing nucleoside triphosphate hydrolases"/>
    <property type="match status" value="1"/>
</dbReference>
<dbReference type="GO" id="GO:0016887">
    <property type="term" value="F:ATP hydrolysis activity"/>
    <property type="evidence" value="ECO:0007669"/>
    <property type="project" value="TreeGrafter"/>
</dbReference>
<dbReference type="GO" id="GO:0005829">
    <property type="term" value="C:cytosol"/>
    <property type="evidence" value="ECO:0007669"/>
    <property type="project" value="TreeGrafter"/>
</dbReference>
<comment type="caution">
    <text evidence="2">The sequence shown here is derived from an EMBL/GenBank/DDBJ whole genome shotgun (WGS) entry which is preliminary data.</text>
</comment>
<dbReference type="AlphaFoldDB" id="A0A4Y3UQP4"/>
<dbReference type="OrthoDB" id="4640801at2"/>
<dbReference type="PANTHER" id="PTHR43384">
    <property type="entry name" value="SEPTUM SITE-DETERMINING PROTEIN MIND HOMOLOG, CHLOROPLASTIC-RELATED"/>
    <property type="match status" value="1"/>
</dbReference>
<dbReference type="GO" id="GO:0051782">
    <property type="term" value="P:negative regulation of cell division"/>
    <property type="evidence" value="ECO:0007669"/>
    <property type="project" value="TreeGrafter"/>
</dbReference>
<dbReference type="EMBL" id="VFPS01000003">
    <property type="protein sequence ID" value="TQM97960.1"/>
    <property type="molecule type" value="Genomic_DNA"/>
</dbReference>
<keyword evidence="3" id="KW-1185">Reference proteome</keyword>
<dbReference type="RefSeq" id="WP_141381007.1">
    <property type="nucleotide sequence ID" value="NZ_BJNA01000043.1"/>
</dbReference>
<evidence type="ECO:0000313" key="3">
    <source>
        <dbReference type="Proteomes" id="UP000319804"/>
    </source>
</evidence>
<name>A0A4Y3UQP4_9MICO</name>
<dbReference type="InterPro" id="IPR050625">
    <property type="entry name" value="ParA/MinD_ATPase"/>
</dbReference>
<feature type="compositionally biased region" description="Basic and acidic residues" evidence="1">
    <location>
        <begin position="208"/>
        <end position="222"/>
    </location>
</feature>
<dbReference type="Gene3D" id="3.40.50.300">
    <property type="entry name" value="P-loop containing nucleotide triphosphate hydrolases"/>
    <property type="match status" value="1"/>
</dbReference>
<sequence>MGTASFEPTVHYTSSTVAQIHVSGEIDEVFASTEEGLRGRVVEAIRLLAASAGEPVTAMVVDGEVRWPLIVHPDGSFIEATALAETEDGEPASAPRPLRTGEVPVVTGGPAPEPAAEPEGDLTADVAGSDETRDEAAVVMDAPEAPEPEAVAAEAPAAQLAQVPAVPAPEAPAVEAPAAGTPGVETPVPEASTPAAPLRSTTPRTATARRDTVREGVRRDPVQRATPTVEDLLGSRADRVKPRATEGWQGAIRRATGGAVSPRPGKAEQSRIDRERLVQRRLDGPRTIVILNPKGGAHKTTSTLLLAATFGTQRGGATLAWDNNETRGTLGWRAQNAPHHRTAVDLLEHLDSFAEPSQASLAALDTYVRTQVDARFDVLASDEDAAASSSIDAAAFDRLHGVLSRYYRLLIVDTGNNMRASNWVAAVSAADQLVIVSTVREDTAASAAWLLDGLREKGFDQKIAEAVTILAAPSAKPDRKLAERLERHFAQVTADVVHVPFDAALVDGGPIDFDALSPETRDAWLTVAASIAQRL</sequence>
<keyword evidence="2" id="KW-0969">Cilium</keyword>
<feature type="compositionally biased region" description="Low complexity" evidence="1">
    <location>
        <begin position="100"/>
        <end position="110"/>
    </location>
</feature>
<proteinExistence type="predicted"/>
<feature type="region of interest" description="Disordered" evidence="1">
    <location>
        <begin position="171"/>
        <end position="242"/>
    </location>
</feature>
<evidence type="ECO:0000313" key="2">
    <source>
        <dbReference type="EMBL" id="TQM97960.1"/>
    </source>
</evidence>
<protein>
    <submittedName>
        <fullName evidence="2">MinD-like ATPase involved in chromosome partitioning or flagellar assembly</fullName>
    </submittedName>
</protein>
<feature type="compositionally biased region" description="Low complexity" evidence="1">
    <location>
        <begin position="191"/>
        <end position="206"/>
    </location>
</feature>
<dbReference type="InterPro" id="IPR027417">
    <property type="entry name" value="P-loop_NTPase"/>
</dbReference>
<dbReference type="Proteomes" id="UP000319804">
    <property type="component" value="Unassembled WGS sequence"/>
</dbReference>